<protein>
    <recommendedName>
        <fullName evidence="4">Cyclopropane-fatty-acyl-phospholipid synthase</fullName>
    </recommendedName>
</protein>
<organism evidence="2 3">
    <name type="scientific">Rhizoctonia solani</name>
    <dbReference type="NCBI Taxonomy" id="456999"/>
    <lineage>
        <taxon>Eukaryota</taxon>
        <taxon>Fungi</taxon>
        <taxon>Dikarya</taxon>
        <taxon>Basidiomycota</taxon>
        <taxon>Agaricomycotina</taxon>
        <taxon>Agaricomycetes</taxon>
        <taxon>Cantharellales</taxon>
        <taxon>Ceratobasidiaceae</taxon>
        <taxon>Rhizoctonia</taxon>
    </lineage>
</organism>
<dbReference type="EMBL" id="CAJMWS010000327">
    <property type="protein sequence ID" value="CAE6430794.1"/>
    <property type="molecule type" value="Genomic_DNA"/>
</dbReference>
<dbReference type="AlphaFoldDB" id="A0A8H2XLG7"/>
<dbReference type="Proteomes" id="UP000663846">
    <property type="component" value="Unassembled WGS sequence"/>
</dbReference>
<proteinExistence type="inferred from homology"/>
<comment type="caution">
    <text evidence="2">The sequence shown here is derived from an EMBL/GenBank/DDBJ whole genome shotgun (WGS) entry which is preliminary data.</text>
</comment>
<evidence type="ECO:0000256" key="1">
    <source>
        <dbReference type="ARBA" id="ARBA00010815"/>
    </source>
</evidence>
<dbReference type="SUPFAM" id="SSF53335">
    <property type="entry name" value="S-adenosyl-L-methionine-dependent methyltransferases"/>
    <property type="match status" value="1"/>
</dbReference>
<dbReference type="CDD" id="cd02440">
    <property type="entry name" value="AdoMet_MTases"/>
    <property type="match status" value="1"/>
</dbReference>
<reference evidence="2" key="1">
    <citation type="submission" date="2021-01" db="EMBL/GenBank/DDBJ databases">
        <authorList>
            <person name="Kaushik A."/>
        </authorList>
    </citation>
    <scope>NUCLEOTIDE SEQUENCE</scope>
    <source>
        <strain evidence="2">AG1-1C</strain>
    </source>
</reference>
<dbReference type="Pfam" id="PF02353">
    <property type="entry name" value="CMAS"/>
    <property type="match status" value="1"/>
</dbReference>
<evidence type="ECO:0000313" key="2">
    <source>
        <dbReference type="EMBL" id="CAE6430794.1"/>
    </source>
</evidence>
<evidence type="ECO:0000313" key="3">
    <source>
        <dbReference type="Proteomes" id="UP000663846"/>
    </source>
</evidence>
<sequence>MPPASITDILHRTFVAGLAGLSAYGLYLGGAVHKEILRRGEDEEALREHEAKQGSRATPAWADDKATRGFLGPSVLRPPLPLIIADGPPAIMDSLMQFGYSLLDRGAIPDFLLRSIVRALSEQRLREINHGSLEANHESKACHVRARDVIADDVDKANKQHYEVSTEFMKLCVGPRMKYSSCLYPTGKETIAQAEELMLESYCEKAKLCDGIDILDLGCGWGSLSLFLAEKYPNARITALSNSTTQKAHIDGVAKNKGFANLTVITGDVNVYEFEESTRFDRILSIEMFEHMKNYEVLMKKVASWLKSNAKAAAGQALVFIHIFLHKTTPYDFEEGDGWMAQNFFSGGTMPSLDLLSYFQTDLKLQRTWFINGRHYAQTSEHWLQLQDANRAAAIAELERDAKAQGFDPVEGRKAYYRFRTFFLAVAVFFAMHHGEEWGGNKLVGSLLLTRPLVANLRRMQMPGPEATAICVPYKSPLVDLVAYSPPIPGCMKHWLIAFLLATCAVGVSTLPVPPHRLNKLGSKDSELNDPAAQATVGNTDGRACTLAGVAIKCSELE</sequence>
<evidence type="ECO:0008006" key="4">
    <source>
        <dbReference type="Google" id="ProtNLM"/>
    </source>
</evidence>
<name>A0A8H2XLG7_9AGAM</name>
<dbReference type="InterPro" id="IPR029063">
    <property type="entry name" value="SAM-dependent_MTases_sf"/>
</dbReference>
<dbReference type="PANTHER" id="PTHR43832">
    <property type="match status" value="1"/>
</dbReference>
<dbReference type="Gene3D" id="3.40.50.150">
    <property type="entry name" value="Vaccinia Virus protein VP39"/>
    <property type="match status" value="1"/>
</dbReference>
<dbReference type="FunFam" id="3.40.50.150:FF:000554">
    <property type="entry name" value="Cation-transporting ATPase"/>
    <property type="match status" value="1"/>
</dbReference>
<accession>A0A8H2XLG7</accession>
<gene>
    <name evidence="2" type="ORF">RDB_LOCUS107543</name>
</gene>
<comment type="similarity">
    <text evidence="1">Belongs to the CFA/CMAS family.</text>
</comment>
<dbReference type="PANTHER" id="PTHR43832:SF1">
    <property type="entry name" value="S-ADENOSYL-L-METHIONINE-DEPENDENT METHYLTRANSFERASES SUPERFAMILY PROTEIN"/>
    <property type="match status" value="1"/>
</dbReference>